<dbReference type="AlphaFoldDB" id="A0A0B2PK80"/>
<name>A0A0B2PK80_GLYSO</name>
<organism evidence="2">
    <name type="scientific">Glycine soja</name>
    <name type="common">Wild soybean</name>
    <dbReference type="NCBI Taxonomy" id="3848"/>
    <lineage>
        <taxon>Eukaryota</taxon>
        <taxon>Viridiplantae</taxon>
        <taxon>Streptophyta</taxon>
        <taxon>Embryophyta</taxon>
        <taxon>Tracheophyta</taxon>
        <taxon>Spermatophyta</taxon>
        <taxon>Magnoliopsida</taxon>
        <taxon>eudicotyledons</taxon>
        <taxon>Gunneridae</taxon>
        <taxon>Pentapetalae</taxon>
        <taxon>rosids</taxon>
        <taxon>fabids</taxon>
        <taxon>Fabales</taxon>
        <taxon>Fabaceae</taxon>
        <taxon>Papilionoideae</taxon>
        <taxon>50 kb inversion clade</taxon>
        <taxon>NPAAA clade</taxon>
        <taxon>indigoferoid/millettioid clade</taxon>
        <taxon>Phaseoleae</taxon>
        <taxon>Glycine</taxon>
        <taxon>Glycine subgen. Soja</taxon>
    </lineage>
</organism>
<evidence type="ECO:0000256" key="1">
    <source>
        <dbReference type="SAM" id="MobiDB-lite"/>
    </source>
</evidence>
<feature type="region of interest" description="Disordered" evidence="1">
    <location>
        <begin position="84"/>
        <end position="138"/>
    </location>
</feature>
<feature type="compositionally biased region" description="Basic and acidic residues" evidence="1">
    <location>
        <begin position="95"/>
        <end position="105"/>
    </location>
</feature>
<evidence type="ECO:0000313" key="2">
    <source>
        <dbReference type="EMBL" id="KHN08013.1"/>
    </source>
</evidence>
<sequence>MRAEDAEGHGAASEEADGERPDSYHGNPQREPRLLHVNLQRQTRWQPRFGFMDSRRAEGEKRMAMLLRTTVGAVKGMTGCCMVTGSEKMGNGDNDFFKTKMENRSDMGSSTPQDPHGSDEVSSNSANETNDECNDASQ</sequence>
<accession>A0A0B2PK80</accession>
<feature type="compositionally biased region" description="Basic and acidic residues" evidence="1">
    <location>
        <begin position="18"/>
        <end position="34"/>
    </location>
</feature>
<proteinExistence type="predicted"/>
<gene>
    <name evidence="2" type="ORF">glysoja_048758</name>
</gene>
<feature type="compositionally biased region" description="Acidic residues" evidence="1">
    <location>
        <begin position="129"/>
        <end position="138"/>
    </location>
</feature>
<dbReference type="EMBL" id="KN666311">
    <property type="protein sequence ID" value="KHN08013.1"/>
    <property type="molecule type" value="Genomic_DNA"/>
</dbReference>
<feature type="region of interest" description="Disordered" evidence="1">
    <location>
        <begin position="1"/>
        <end position="41"/>
    </location>
</feature>
<protein>
    <submittedName>
        <fullName evidence="2">Uncharacterized protein</fullName>
    </submittedName>
</protein>
<reference evidence="2" key="1">
    <citation type="submission" date="2014-07" db="EMBL/GenBank/DDBJ databases">
        <title>Identification of a novel salt tolerance gene in wild soybean by whole-genome sequencing.</title>
        <authorList>
            <person name="Lam H.-M."/>
            <person name="Qi X."/>
            <person name="Li M.-W."/>
            <person name="Liu X."/>
            <person name="Xie M."/>
            <person name="Ni M."/>
            <person name="Xu X."/>
        </authorList>
    </citation>
    <scope>NUCLEOTIDE SEQUENCE [LARGE SCALE GENOMIC DNA]</scope>
    <source>
        <tissue evidence="2">Root</tissue>
    </source>
</reference>
<dbReference type="Proteomes" id="UP000053555">
    <property type="component" value="Unassembled WGS sequence"/>
</dbReference>